<dbReference type="Proteomes" id="UP000298347">
    <property type="component" value="Unassembled WGS sequence"/>
</dbReference>
<keyword evidence="12" id="KW-0902">Two-component regulatory system</keyword>
<sequence length="169" mass="19131">MIDDLFEASKMASGAINLHKEKVDLTELMTQALAEYDEAIQKEALDFRLKFPEKPLYVFVDGQKVWRVFDNLISNILKYSLEHTRVYLSLDQESGEAVAVFKNITKYELGANIDELFERFKRGDASRHTEGSGLGLAIAKSIVDLHDGLFEIDLDGDLFKVTMKLPAID</sequence>
<protein>
    <recommendedName>
        <fullName evidence="3">histidine kinase</fullName>
        <ecNumber evidence="3">2.7.13.3</ecNumber>
    </recommendedName>
</protein>
<keyword evidence="11" id="KW-1133">Transmembrane helix</keyword>
<dbReference type="InterPro" id="IPR005467">
    <property type="entry name" value="His_kinase_dom"/>
</dbReference>
<keyword evidence="13" id="KW-0472">Membrane</keyword>
<evidence type="ECO:0000259" key="14">
    <source>
        <dbReference type="PROSITE" id="PS50109"/>
    </source>
</evidence>
<dbReference type="InterPro" id="IPR004358">
    <property type="entry name" value="Sig_transdc_His_kin-like_C"/>
</dbReference>
<dbReference type="InterPro" id="IPR003594">
    <property type="entry name" value="HATPase_dom"/>
</dbReference>
<dbReference type="Pfam" id="PF02518">
    <property type="entry name" value="HATPase_c"/>
    <property type="match status" value="1"/>
</dbReference>
<comment type="caution">
    <text evidence="15">The sequence shown here is derived from an EMBL/GenBank/DDBJ whole genome shotgun (WGS) entry which is preliminary data.</text>
</comment>
<keyword evidence="16" id="KW-1185">Reference proteome</keyword>
<keyword evidence="9" id="KW-0418">Kinase</keyword>
<evidence type="ECO:0000256" key="1">
    <source>
        <dbReference type="ARBA" id="ARBA00000085"/>
    </source>
</evidence>
<dbReference type="InterPro" id="IPR050398">
    <property type="entry name" value="HssS/ArlS-like"/>
</dbReference>
<keyword evidence="8" id="KW-0547">Nucleotide-binding</keyword>
<organism evidence="15 16">
    <name type="scientific">Sporolactobacillus shoreae</name>
    <dbReference type="NCBI Taxonomy" id="1465501"/>
    <lineage>
        <taxon>Bacteria</taxon>
        <taxon>Bacillati</taxon>
        <taxon>Bacillota</taxon>
        <taxon>Bacilli</taxon>
        <taxon>Bacillales</taxon>
        <taxon>Sporolactobacillaceae</taxon>
        <taxon>Sporolactobacillus</taxon>
    </lineage>
</organism>
<evidence type="ECO:0000256" key="11">
    <source>
        <dbReference type="ARBA" id="ARBA00022989"/>
    </source>
</evidence>
<dbReference type="Gene3D" id="3.30.565.10">
    <property type="entry name" value="Histidine kinase-like ATPase, C-terminal domain"/>
    <property type="match status" value="1"/>
</dbReference>
<comment type="catalytic activity">
    <reaction evidence="1">
        <text>ATP + protein L-histidine = ADP + protein N-phospho-L-histidine.</text>
        <dbReference type="EC" id="2.7.13.3"/>
    </reaction>
</comment>
<dbReference type="EC" id="2.7.13.3" evidence="3"/>
<evidence type="ECO:0000256" key="3">
    <source>
        <dbReference type="ARBA" id="ARBA00012438"/>
    </source>
</evidence>
<evidence type="ECO:0000256" key="5">
    <source>
        <dbReference type="ARBA" id="ARBA00022553"/>
    </source>
</evidence>
<keyword evidence="5" id="KW-0597">Phosphoprotein</keyword>
<evidence type="ECO:0000313" key="15">
    <source>
        <dbReference type="EMBL" id="TGB00232.1"/>
    </source>
</evidence>
<keyword evidence="10" id="KW-0067">ATP-binding</keyword>
<proteinExistence type="predicted"/>
<keyword evidence="6" id="KW-0808">Transferase</keyword>
<gene>
    <name evidence="15" type="ORF">E4665_00730</name>
</gene>
<keyword evidence="4" id="KW-1003">Cell membrane</keyword>
<keyword evidence="7" id="KW-0812">Transmembrane</keyword>
<dbReference type="AlphaFoldDB" id="A0A4Z0GV86"/>
<comment type="subcellular location">
    <subcellularLocation>
        <location evidence="2">Cell membrane</location>
        <topology evidence="2">Multi-pass membrane protein</topology>
    </subcellularLocation>
</comment>
<dbReference type="PANTHER" id="PTHR45528">
    <property type="entry name" value="SENSOR HISTIDINE KINASE CPXA"/>
    <property type="match status" value="1"/>
</dbReference>
<dbReference type="GO" id="GO:0005886">
    <property type="term" value="C:plasma membrane"/>
    <property type="evidence" value="ECO:0007669"/>
    <property type="project" value="UniProtKB-SubCell"/>
</dbReference>
<dbReference type="FunFam" id="3.30.565.10:FF:000013">
    <property type="entry name" value="Two-component sensor histidine kinase"/>
    <property type="match status" value="1"/>
</dbReference>
<evidence type="ECO:0000256" key="9">
    <source>
        <dbReference type="ARBA" id="ARBA00022777"/>
    </source>
</evidence>
<evidence type="ECO:0000256" key="6">
    <source>
        <dbReference type="ARBA" id="ARBA00022679"/>
    </source>
</evidence>
<name>A0A4Z0GV86_9BACL</name>
<dbReference type="InterPro" id="IPR036890">
    <property type="entry name" value="HATPase_C_sf"/>
</dbReference>
<dbReference type="PRINTS" id="PR00344">
    <property type="entry name" value="BCTRLSENSOR"/>
</dbReference>
<dbReference type="SMART" id="SM00387">
    <property type="entry name" value="HATPase_c"/>
    <property type="match status" value="1"/>
</dbReference>
<evidence type="ECO:0000256" key="2">
    <source>
        <dbReference type="ARBA" id="ARBA00004651"/>
    </source>
</evidence>
<feature type="domain" description="Histidine kinase" evidence="14">
    <location>
        <begin position="1"/>
        <end position="169"/>
    </location>
</feature>
<evidence type="ECO:0000256" key="7">
    <source>
        <dbReference type="ARBA" id="ARBA00022692"/>
    </source>
</evidence>
<evidence type="ECO:0000313" key="16">
    <source>
        <dbReference type="Proteomes" id="UP000298347"/>
    </source>
</evidence>
<dbReference type="PANTHER" id="PTHR45528:SF1">
    <property type="entry name" value="SENSOR HISTIDINE KINASE CPXA"/>
    <property type="match status" value="1"/>
</dbReference>
<dbReference type="SUPFAM" id="SSF55874">
    <property type="entry name" value="ATPase domain of HSP90 chaperone/DNA topoisomerase II/histidine kinase"/>
    <property type="match status" value="1"/>
</dbReference>
<dbReference type="OrthoDB" id="9792991at2"/>
<dbReference type="RefSeq" id="WP_135346878.1">
    <property type="nucleotide sequence ID" value="NZ_SRJD01000001.1"/>
</dbReference>
<evidence type="ECO:0000256" key="12">
    <source>
        <dbReference type="ARBA" id="ARBA00023012"/>
    </source>
</evidence>
<dbReference type="EMBL" id="SRJD01000001">
    <property type="protein sequence ID" value="TGB00232.1"/>
    <property type="molecule type" value="Genomic_DNA"/>
</dbReference>
<evidence type="ECO:0000256" key="4">
    <source>
        <dbReference type="ARBA" id="ARBA00022475"/>
    </source>
</evidence>
<evidence type="ECO:0000256" key="8">
    <source>
        <dbReference type="ARBA" id="ARBA00022741"/>
    </source>
</evidence>
<dbReference type="GO" id="GO:0000155">
    <property type="term" value="F:phosphorelay sensor kinase activity"/>
    <property type="evidence" value="ECO:0007669"/>
    <property type="project" value="TreeGrafter"/>
</dbReference>
<dbReference type="GO" id="GO:0005524">
    <property type="term" value="F:ATP binding"/>
    <property type="evidence" value="ECO:0007669"/>
    <property type="project" value="UniProtKB-KW"/>
</dbReference>
<evidence type="ECO:0000256" key="13">
    <source>
        <dbReference type="ARBA" id="ARBA00023136"/>
    </source>
</evidence>
<accession>A0A4Z0GV86</accession>
<reference evidence="15 16" key="1">
    <citation type="journal article" date="2015" name="Int. J. Syst. Evol. Microbiol.">
        <title>Sporolactobacillus shoreae sp. nov. and Sporolactobacillus spathodeae sp. nov., two spore-forming lactic acid bacteria isolated from tree barks in Thailand.</title>
        <authorList>
            <person name="Thamacharoensuk T."/>
            <person name="Kitahara M."/>
            <person name="Ohkuma M."/>
            <person name="Thongchul N."/>
            <person name="Tanasupawat S."/>
        </authorList>
    </citation>
    <scope>NUCLEOTIDE SEQUENCE [LARGE SCALE GENOMIC DNA]</scope>
    <source>
        <strain evidence="15 16">BK92</strain>
    </source>
</reference>
<dbReference type="PROSITE" id="PS50109">
    <property type="entry name" value="HIS_KIN"/>
    <property type="match status" value="1"/>
</dbReference>
<evidence type="ECO:0000256" key="10">
    <source>
        <dbReference type="ARBA" id="ARBA00022840"/>
    </source>
</evidence>